<gene>
    <name evidence="11" type="ORF">WICPIJ_001729</name>
</gene>
<proteinExistence type="predicted"/>
<feature type="domain" description="SAM-dependent MTase TRM10-type" evidence="10">
    <location>
        <begin position="121"/>
        <end position="314"/>
    </location>
</feature>
<dbReference type="OrthoDB" id="278300at2759"/>
<evidence type="ECO:0000256" key="8">
    <source>
        <dbReference type="ARBA" id="ARBA00048434"/>
    </source>
</evidence>
<evidence type="ECO:0000256" key="3">
    <source>
        <dbReference type="ARBA" id="ARBA00022603"/>
    </source>
</evidence>
<keyword evidence="5" id="KW-0949">S-adenosyl-L-methionine</keyword>
<evidence type="ECO:0000256" key="4">
    <source>
        <dbReference type="ARBA" id="ARBA00022679"/>
    </source>
</evidence>
<feature type="region of interest" description="Disordered" evidence="9">
    <location>
        <begin position="312"/>
        <end position="332"/>
    </location>
</feature>
<keyword evidence="12" id="KW-1185">Reference proteome</keyword>
<dbReference type="Proteomes" id="UP000774326">
    <property type="component" value="Unassembled WGS sequence"/>
</dbReference>
<accession>A0A9P8TQW0</accession>
<dbReference type="PROSITE" id="PS51675">
    <property type="entry name" value="SAM_MT_TRM10"/>
    <property type="match status" value="1"/>
</dbReference>
<dbReference type="PANTHER" id="PTHR13563:SF13">
    <property type="entry name" value="TRNA METHYLTRANSFERASE 10 HOMOLOG A"/>
    <property type="match status" value="1"/>
</dbReference>
<keyword evidence="3" id="KW-0489">Methyltransferase</keyword>
<dbReference type="GO" id="GO:0005634">
    <property type="term" value="C:nucleus"/>
    <property type="evidence" value="ECO:0007669"/>
    <property type="project" value="TreeGrafter"/>
</dbReference>
<evidence type="ECO:0000256" key="6">
    <source>
        <dbReference type="ARBA" id="ARBA00031792"/>
    </source>
</evidence>
<comment type="caution">
    <text evidence="11">The sequence shown here is derived from an EMBL/GenBank/DDBJ whole genome shotgun (WGS) entry which is preliminary data.</text>
</comment>
<organism evidence="11 12">
    <name type="scientific">Wickerhamomyces pijperi</name>
    <name type="common">Yeast</name>
    <name type="synonym">Pichia pijperi</name>
    <dbReference type="NCBI Taxonomy" id="599730"/>
    <lineage>
        <taxon>Eukaryota</taxon>
        <taxon>Fungi</taxon>
        <taxon>Dikarya</taxon>
        <taxon>Ascomycota</taxon>
        <taxon>Saccharomycotina</taxon>
        <taxon>Saccharomycetes</taxon>
        <taxon>Phaffomycetales</taxon>
        <taxon>Wickerhamomycetaceae</taxon>
        <taxon>Wickerhamomyces</taxon>
    </lineage>
</organism>
<dbReference type="PANTHER" id="PTHR13563">
    <property type="entry name" value="TRNA (GUANINE-9-) METHYLTRANSFERASE"/>
    <property type="match status" value="1"/>
</dbReference>
<evidence type="ECO:0000313" key="12">
    <source>
        <dbReference type="Proteomes" id="UP000774326"/>
    </source>
</evidence>
<evidence type="ECO:0000256" key="1">
    <source>
        <dbReference type="ARBA" id="ARBA00012797"/>
    </source>
</evidence>
<protein>
    <recommendedName>
        <fullName evidence="2">tRNA (guanine(9)-N1)-methyltransferase</fullName>
        <ecNumber evidence="1">2.1.1.221</ecNumber>
    </recommendedName>
    <alternativeName>
        <fullName evidence="7">tRNA methyltransferase 10</fullName>
    </alternativeName>
    <alternativeName>
        <fullName evidence="6">tRNA(m1G9)-methyltransferase</fullName>
    </alternativeName>
</protein>
<reference evidence="11" key="1">
    <citation type="journal article" date="2021" name="Open Biol.">
        <title>Shared evolutionary footprints suggest mitochondrial oxidative damage underlies multiple complex I losses in fungi.</title>
        <authorList>
            <person name="Schikora-Tamarit M.A."/>
            <person name="Marcet-Houben M."/>
            <person name="Nosek J."/>
            <person name="Gabaldon T."/>
        </authorList>
    </citation>
    <scope>NUCLEOTIDE SEQUENCE</scope>
    <source>
        <strain evidence="11">CBS2887</strain>
    </source>
</reference>
<evidence type="ECO:0000256" key="7">
    <source>
        <dbReference type="ARBA" id="ARBA00032166"/>
    </source>
</evidence>
<dbReference type="GO" id="GO:0002939">
    <property type="term" value="P:tRNA N1-guanine methylation"/>
    <property type="evidence" value="ECO:0007669"/>
    <property type="project" value="TreeGrafter"/>
</dbReference>
<dbReference type="AlphaFoldDB" id="A0A9P8TQW0"/>
<sequence length="332" mass="38304">MSESEQTTQAPASTVEAQQEQSNEPNTATTAKETTQTAPSTGKIRQRREPNIPPPELRIKPVIPEGMSKKQWKKEQKHLKFLEQKEEYNKVRKEKKLQARANKRAKIQDLLAKGESIDHLIKKRLKPEDQTKLQNRIIIDCGFDEMMTNEERNSLSTQITRSYSAFKNSTVVPTLRIASFNKKLKERFDAELKAGDYHRWTGVEFDEEELKIDDPEKYVYLSSDATEDLTELSPDVNYVIGGIVDKGRYKNLCYNKSKELGVKSYRLPIDEFIKLSGRRVLTTTHVVELLLKWYELKDWKQAFELVLPQRKQIKDEESSAVSQTATPEPTGN</sequence>
<comment type="catalytic activity">
    <reaction evidence="8">
        <text>guanosine(9) in tRNA + S-adenosyl-L-methionine = N(1)-methylguanosine(9) in tRNA + S-adenosyl-L-homocysteine + H(+)</text>
        <dbReference type="Rhea" id="RHEA:43156"/>
        <dbReference type="Rhea" id="RHEA-COMP:10367"/>
        <dbReference type="Rhea" id="RHEA-COMP:10368"/>
        <dbReference type="ChEBI" id="CHEBI:15378"/>
        <dbReference type="ChEBI" id="CHEBI:57856"/>
        <dbReference type="ChEBI" id="CHEBI:59789"/>
        <dbReference type="ChEBI" id="CHEBI:73542"/>
        <dbReference type="ChEBI" id="CHEBI:74269"/>
        <dbReference type="EC" id="2.1.1.221"/>
    </reaction>
</comment>
<feature type="region of interest" description="Disordered" evidence="9">
    <location>
        <begin position="1"/>
        <end position="71"/>
    </location>
</feature>
<dbReference type="CDD" id="cd18089">
    <property type="entry name" value="SPOUT_Trm10-like"/>
    <property type="match status" value="1"/>
</dbReference>
<dbReference type="InterPro" id="IPR007356">
    <property type="entry name" value="tRNA_m1G_MeTrfase_euk"/>
</dbReference>
<dbReference type="EMBL" id="JAEUBG010000872">
    <property type="protein sequence ID" value="KAH3687306.1"/>
    <property type="molecule type" value="Genomic_DNA"/>
</dbReference>
<reference evidence="11" key="2">
    <citation type="submission" date="2021-01" db="EMBL/GenBank/DDBJ databases">
        <authorList>
            <person name="Schikora-Tamarit M.A."/>
        </authorList>
    </citation>
    <scope>NUCLEOTIDE SEQUENCE</scope>
    <source>
        <strain evidence="11">CBS2887</strain>
    </source>
</reference>
<feature type="compositionally biased region" description="Polar residues" evidence="9">
    <location>
        <begin position="1"/>
        <end position="26"/>
    </location>
</feature>
<feature type="compositionally biased region" description="Low complexity" evidence="9">
    <location>
        <begin position="27"/>
        <end position="41"/>
    </location>
</feature>
<dbReference type="EC" id="2.1.1.221" evidence="1"/>
<dbReference type="GO" id="GO:0052905">
    <property type="term" value="F:tRNA (guanosine(9)-N1)-methyltransferase activity"/>
    <property type="evidence" value="ECO:0007669"/>
    <property type="project" value="UniProtKB-EC"/>
</dbReference>
<evidence type="ECO:0000313" key="11">
    <source>
        <dbReference type="EMBL" id="KAH3687306.1"/>
    </source>
</evidence>
<name>A0A9P8TQW0_WICPI</name>
<keyword evidence="4" id="KW-0808">Transferase</keyword>
<dbReference type="GO" id="GO:0000049">
    <property type="term" value="F:tRNA binding"/>
    <property type="evidence" value="ECO:0007669"/>
    <property type="project" value="TreeGrafter"/>
</dbReference>
<feature type="compositionally biased region" description="Polar residues" evidence="9">
    <location>
        <begin position="319"/>
        <end position="332"/>
    </location>
</feature>
<evidence type="ECO:0000256" key="5">
    <source>
        <dbReference type="ARBA" id="ARBA00022691"/>
    </source>
</evidence>
<evidence type="ECO:0000259" key="10">
    <source>
        <dbReference type="PROSITE" id="PS51675"/>
    </source>
</evidence>
<dbReference type="InterPro" id="IPR038459">
    <property type="entry name" value="MT_TRM10-typ_sf"/>
</dbReference>
<evidence type="ECO:0000256" key="2">
    <source>
        <dbReference type="ARBA" id="ARBA00020451"/>
    </source>
</evidence>
<evidence type="ECO:0000256" key="9">
    <source>
        <dbReference type="SAM" id="MobiDB-lite"/>
    </source>
</evidence>
<dbReference type="Gene3D" id="3.40.1280.30">
    <property type="match status" value="1"/>
</dbReference>
<dbReference type="InterPro" id="IPR028564">
    <property type="entry name" value="MT_TRM10-typ"/>
</dbReference>